<dbReference type="InterPro" id="IPR002575">
    <property type="entry name" value="Aminoglycoside_PTrfase"/>
</dbReference>
<evidence type="ECO:0000313" key="2">
    <source>
        <dbReference type="EMBL" id="KOG85203.1"/>
    </source>
</evidence>
<dbReference type="InterPro" id="IPR011009">
    <property type="entry name" value="Kinase-like_dom_sf"/>
</dbReference>
<keyword evidence="3" id="KW-1185">Reference proteome</keyword>
<evidence type="ECO:0000259" key="1">
    <source>
        <dbReference type="Pfam" id="PF01636"/>
    </source>
</evidence>
<dbReference type="RefSeq" id="WP_030885188.1">
    <property type="nucleotide sequence ID" value="NZ_JBIRHZ010000014.1"/>
</dbReference>
<dbReference type="SUPFAM" id="SSF56112">
    <property type="entry name" value="Protein kinase-like (PK-like)"/>
    <property type="match status" value="1"/>
</dbReference>
<feature type="domain" description="Aminoglycoside phosphotransferase" evidence="1">
    <location>
        <begin position="4"/>
        <end position="244"/>
    </location>
</feature>
<dbReference type="Proteomes" id="UP000037020">
    <property type="component" value="Unassembled WGS sequence"/>
</dbReference>
<sequence>MTSVRPLDKGYTSKQWVAETDGGRLLVKVPQRDRNPEHLRRLVASARVAADHGVPVVEYRHLVPDEPALGGPVLIQEYQEGTAADEVWGSLDDDRRKELVQDLGEVIGRLHTISGPFFGDVLGGGKAVSLGESVEAEVEALLPQADLDLIGPAATIRSAIADAVAGLEDAANVPTLTHGDLWLPNILLREGRIACVLDFEHATYAERFRDFGKLDEHVFRGFPAGREVFLASYAAACPLPDDWERRVDLAHLLHALNMHAYFRRWSPQWAPEYAEQAKEWLTKNA</sequence>
<proteinExistence type="predicted"/>
<dbReference type="PANTHER" id="PTHR21310">
    <property type="entry name" value="AMINOGLYCOSIDE PHOSPHOTRANSFERASE-RELATED-RELATED"/>
    <property type="match status" value="1"/>
</dbReference>
<reference evidence="2 3" key="1">
    <citation type="submission" date="2015-07" db="EMBL/GenBank/DDBJ databases">
        <authorList>
            <person name="Ju K.-S."/>
            <person name="Doroghazi J.R."/>
            <person name="Metcalf W.W."/>
        </authorList>
    </citation>
    <scope>NUCLEOTIDE SEQUENCE [LARGE SCALE GENOMIC DNA]</scope>
    <source>
        <strain evidence="2 3">NRRL B-3589</strain>
    </source>
</reference>
<dbReference type="Pfam" id="PF01636">
    <property type="entry name" value="APH"/>
    <property type="match status" value="1"/>
</dbReference>
<gene>
    <name evidence="2" type="ORF">ADK38_37935</name>
</gene>
<accession>A0ABR5IVM9</accession>
<dbReference type="InterPro" id="IPR051678">
    <property type="entry name" value="AGP_Transferase"/>
</dbReference>
<protein>
    <recommendedName>
        <fullName evidence="1">Aminoglycoside phosphotransferase domain-containing protein</fullName>
    </recommendedName>
</protein>
<name>A0ABR5IVM9_9ACTN</name>
<dbReference type="Gene3D" id="3.90.1200.10">
    <property type="match status" value="1"/>
</dbReference>
<evidence type="ECO:0000313" key="3">
    <source>
        <dbReference type="Proteomes" id="UP000037020"/>
    </source>
</evidence>
<organism evidence="2 3">
    <name type="scientific">Streptomyces varsoviensis</name>
    <dbReference type="NCBI Taxonomy" id="67373"/>
    <lineage>
        <taxon>Bacteria</taxon>
        <taxon>Bacillati</taxon>
        <taxon>Actinomycetota</taxon>
        <taxon>Actinomycetes</taxon>
        <taxon>Kitasatosporales</taxon>
        <taxon>Streptomycetaceae</taxon>
        <taxon>Streptomyces</taxon>
    </lineage>
</organism>
<dbReference type="EMBL" id="LGUT01003574">
    <property type="protein sequence ID" value="KOG85203.1"/>
    <property type="molecule type" value="Genomic_DNA"/>
</dbReference>
<comment type="caution">
    <text evidence="2">The sequence shown here is derived from an EMBL/GenBank/DDBJ whole genome shotgun (WGS) entry which is preliminary data.</text>
</comment>